<sequence length="987" mass="112785">MNILTQHLKQGCNMSLAFDVDNTSGSTAYQSLTQDSSDKIKSTTASASAHLRYNMSTAWMRQCRPYKLTILILLLLILLPLLAHRKLLNAELDAPPTDVHRSRPLLDAYEDFSAMRASDLKMRIEEMLRIKSTVSVELRELESRRQKLQSDISQYNQKLEELKQELLREQTELERLKISVEQAQVAQREAVQRNTPELALPRTLTPNSLPRRMNGISDGVAAACEMHNCFDHSRCSLTSGFPVYLYDPDVYNVQRSGYDIDGFLKTTIKQTLGYNAHIVRDPKQACIYLVLVGEALLEEDLLRNNRYAAQEEVAQHPHILSNSMAANSSPIDLGKLYQLPYWGGDGRNHVLLNLARRDLNSARTNPLLQQNTMRAIIVQSTFERDQFRPNYDLIVPPILGPPGGDVWQECASMVPARRKYLLTFQGELRPSQAALPPLDDFIMEHLKDMSRSSTQDQFLLQFQCVPATEQQEAGSLGDWTLCGSDSSRKQLLKDSTYVLILPPLGQRVSSTLMLARLYEALRSGAVPVILGADELRLPYAETIDWRRTALLLPKARITELHFLLRAVQDSDLLLLRRQGRLIWERYLSSVQATVDTVIASMRDRLGIPPRPVPPVVAQSVFNSTFIPLKSEPPVGMDTEPEESLGPIEPPYPSPSFRRNYTILRIQSKEAWNDWMDPFFLYPQIPFDPVLPSEAKFMGSHTGFRPIGKGIGGAGKEFSEALGGNYPREQFTIVILTYEREQVLMESLGRLYGLPYLHKVVVVWNSPKPPLDDLRWPDIGVPVSVVRAPRNSLNNRFLPFDVIETEAVLSVDDDAHLRHDEVLFGFRVWREHRDRVVGFPGRYHAWDLSSNNLWHYNSNYSCELSMVLTGAAFIHKYYMFLYTYQLPQAIRDKVDEYMNCEDIAMNFLVSHLTRRPPVKVTSRWTFRCPGCAASLSEDDTHFQERHKCINFFSQVFGYTPLLNTQYRADSILFKTRIPHDKQKCFKYI</sequence>
<keyword evidence="26" id="KW-1185">Reference proteome</keyword>
<evidence type="ECO:0000256" key="1">
    <source>
        <dbReference type="ARBA" id="ARBA00001936"/>
    </source>
</evidence>
<dbReference type="InterPro" id="IPR029044">
    <property type="entry name" value="Nucleotide-diphossugar_trans"/>
</dbReference>
<dbReference type="Gene3D" id="3.90.550.10">
    <property type="entry name" value="Spore Coat Polysaccharide Biosynthesis Protein SpsA, Chain A"/>
    <property type="match status" value="1"/>
</dbReference>
<dbReference type="InterPro" id="IPR015338">
    <property type="entry name" value="GT64_dom"/>
</dbReference>
<evidence type="ECO:0000256" key="16">
    <source>
        <dbReference type="ARBA" id="ARBA00023180"/>
    </source>
</evidence>
<keyword evidence="13" id="KW-0333">Golgi apparatus</keyword>
<comment type="pathway">
    <text evidence="4">Glycan metabolism; heparan sulfate biosynthesis.</text>
</comment>
<evidence type="ECO:0000256" key="21">
    <source>
        <dbReference type="SAM" id="MobiDB-lite"/>
    </source>
</evidence>
<dbReference type="KEGG" id="dmo:Dmoj_GI18912"/>
<dbReference type="EC" id="2.4.1.223" evidence="19"/>
<dbReference type="Pfam" id="PF03016">
    <property type="entry name" value="Exostosin_GT47"/>
    <property type="match status" value="1"/>
</dbReference>
<dbReference type="OrthoDB" id="5954868at2759"/>
<evidence type="ECO:0000256" key="13">
    <source>
        <dbReference type="ARBA" id="ARBA00023034"/>
    </source>
</evidence>
<evidence type="ECO:0000256" key="5">
    <source>
        <dbReference type="ARBA" id="ARBA00010271"/>
    </source>
</evidence>
<evidence type="ECO:0000256" key="4">
    <source>
        <dbReference type="ARBA" id="ARBA00005093"/>
    </source>
</evidence>
<evidence type="ECO:0000256" key="6">
    <source>
        <dbReference type="ARBA" id="ARBA00022676"/>
    </source>
</evidence>
<dbReference type="GO" id="GO:0046872">
    <property type="term" value="F:metal ion binding"/>
    <property type="evidence" value="ECO:0007669"/>
    <property type="project" value="UniProtKB-KW"/>
</dbReference>
<keyword evidence="14 22" id="KW-0472">Membrane</keyword>
<evidence type="ECO:0000313" key="26">
    <source>
        <dbReference type="Proteomes" id="UP000009192"/>
    </source>
</evidence>
<dbReference type="SUPFAM" id="SSF53448">
    <property type="entry name" value="Nucleotide-diphospho-sugar transferases"/>
    <property type="match status" value="1"/>
</dbReference>
<dbReference type="AlphaFoldDB" id="B4KU72"/>
<protein>
    <recommendedName>
        <fullName evidence="19">glucuronosyl-galactosyl-proteoglycan 4-alpha-N-acetylglucosaminyltransferase</fullName>
        <ecNumber evidence="19">2.4.1.223</ecNumber>
    </recommendedName>
</protein>
<evidence type="ECO:0000256" key="10">
    <source>
        <dbReference type="ARBA" id="ARBA00022824"/>
    </source>
</evidence>
<dbReference type="PANTHER" id="PTHR48261:SF4">
    <property type="entry name" value="EXOSTOSIN LIKE GLYCOSYLTRANSFERASE 3"/>
    <property type="match status" value="1"/>
</dbReference>
<dbReference type="FunCoup" id="B4KU72">
    <property type="interactions" value="1505"/>
</dbReference>
<evidence type="ECO:0000256" key="12">
    <source>
        <dbReference type="ARBA" id="ARBA00022989"/>
    </source>
</evidence>
<dbReference type="InParanoid" id="B4KU72"/>
<keyword evidence="17" id="KW-0464">Manganese</keyword>
<evidence type="ECO:0000256" key="20">
    <source>
        <dbReference type="SAM" id="Coils"/>
    </source>
</evidence>
<dbReference type="GO" id="GO:0005794">
    <property type="term" value="C:Golgi apparatus"/>
    <property type="evidence" value="ECO:0007669"/>
    <property type="project" value="UniProtKB-SubCell"/>
</dbReference>
<evidence type="ECO:0000259" key="24">
    <source>
        <dbReference type="Pfam" id="PF09258"/>
    </source>
</evidence>
<accession>B4KU72</accession>
<dbReference type="Proteomes" id="UP000009192">
    <property type="component" value="Unassembled WGS sequence"/>
</dbReference>
<dbReference type="InterPro" id="IPR004263">
    <property type="entry name" value="Exostosin"/>
</dbReference>
<comment type="similarity">
    <text evidence="5">Belongs to the glycosyltransferase 47 family.</text>
</comment>
<keyword evidence="9" id="KW-0479">Metal-binding</keyword>
<dbReference type="eggNOG" id="KOG2264">
    <property type="taxonomic scope" value="Eukaryota"/>
</dbReference>
<gene>
    <name evidence="25" type="primary">Dmoj\GI18912</name>
    <name evidence="25" type="ORF">Dmoj_GI18912</name>
</gene>
<keyword evidence="11" id="KW-0735">Signal-anchor</keyword>
<dbReference type="Pfam" id="PF09258">
    <property type="entry name" value="Glyco_transf_64"/>
    <property type="match status" value="1"/>
</dbReference>
<evidence type="ECO:0000256" key="9">
    <source>
        <dbReference type="ARBA" id="ARBA00022723"/>
    </source>
</evidence>
<evidence type="ECO:0000256" key="11">
    <source>
        <dbReference type="ARBA" id="ARBA00022968"/>
    </source>
</evidence>
<dbReference type="PANTHER" id="PTHR48261">
    <property type="entry name" value="ACETYLGLUCOSAMINYLTRANSFERASE"/>
    <property type="match status" value="1"/>
</dbReference>
<keyword evidence="20" id="KW-0175">Coiled coil</keyword>
<evidence type="ECO:0000256" key="18">
    <source>
        <dbReference type="ARBA" id="ARBA00050948"/>
    </source>
</evidence>
<keyword evidence="15" id="KW-1015">Disulfide bond</keyword>
<dbReference type="InterPro" id="IPR040911">
    <property type="entry name" value="Exostosin_GT47"/>
</dbReference>
<keyword evidence="12 22" id="KW-1133">Transmembrane helix</keyword>
<feature type="transmembrane region" description="Helical" evidence="22">
    <location>
        <begin position="65"/>
        <end position="83"/>
    </location>
</feature>
<evidence type="ECO:0000256" key="15">
    <source>
        <dbReference type="ARBA" id="ARBA00023157"/>
    </source>
</evidence>
<keyword evidence="6" id="KW-0328">Glycosyltransferase</keyword>
<evidence type="ECO:0000256" key="8">
    <source>
        <dbReference type="ARBA" id="ARBA00022692"/>
    </source>
</evidence>
<comment type="cofactor">
    <cofactor evidence="1">
        <name>Mn(2+)</name>
        <dbReference type="ChEBI" id="CHEBI:29035"/>
    </cofactor>
</comment>
<feature type="coiled-coil region" evidence="20">
    <location>
        <begin position="131"/>
        <end position="186"/>
    </location>
</feature>
<proteinExistence type="inferred from homology"/>
<feature type="domain" description="Exostosin GT47" evidence="23">
    <location>
        <begin position="238"/>
        <end position="566"/>
    </location>
</feature>
<dbReference type="GO" id="GO:0001888">
    <property type="term" value="F:glucuronyl-galactosyl-proteoglycan 4-alpha-N-acetylglucosaminyltransferase activity"/>
    <property type="evidence" value="ECO:0007669"/>
    <property type="project" value="UniProtKB-EC"/>
</dbReference>
<evidence type="ECO:0000259" key="23">
    <source>
        <dbReference type="Pfam" id="PF03016"/>
    </source>
</evidence>
<comment type="catalytic activity">
    <reaction evidence="18">
        <text>3-O-(beta-D-GlcA-(1-&gt;3)-beta-D-Gal-(1-&gt;3)-beta-D-Gal-(1-&gt;4)-beta-D-Xyl)-L-seryl-[protein] + UDP-N-acetyl-alpha-D-glucosamine = 3-O-(alpha-D-GlcNAc-(1-&gt;4)-beta-D-GlcA-(1-&gt;3)-beta-D-Gal-(1-&gt;3)-beta-D-Gal-(1-&gt;4)-beta-D-Xyl)-L-seryl-[protein] + UDP + H(+)</text>
        <dbReference type="Rhea" id="RHEA:16221"/>
        <dbReference type="Rhea" id="RHEA-COMP:12573"/>
        <dbReference type="Rhea" id="RHEA-COMP:12574"/>
        <dbReference type="ChEBI" id="CHEBI:15378"/>
        <dbReference type="ChEBI" id="CHEBI:57705"/>
        <dbReference type="ChEBI" id="CHEBI:58223"/>
        <dbReference type="ChEBI" id="CHEBI:132093"/>
        <dbReference type="ChEBI" id="CHEBI:132104"/>
        <dbReference type="EC" id="2.4.1.223"/>
    </reaction>
</comment>
<dbReference type="EMBL" id="CH933808">
    <property type="protein sequence ID" value="EDW09668.2"/>
    <property type="molecule type" value="Genomic_DNA"/>
</dbReference>
<evidence type="ECO:0000313" key="25">
    <source>
        <dbReference type="EMBL" id="EDW09668.2"/>
    </source>
</evidence>
<keyword evidence="10" id="KW-0256">Endoplasmic reticulum</keyword>
<keyword evidence="8 22" id="KW-0812">Transmembrane</keyword>
<keyword evidence="16" id="KW-0325">Glycoprotein</keyword>
<dbReference type="HOGENOM" id="CLU_013906_3_0_1"/>
<reference evidence="25 26" key="1">
    <citation type="journal article" date="2007" name="Nature">
        <title>Evolution of genes and genomes on the Drosophila phylogeny.</title>
        <authorList>
            <consortium name="Drosophila 12 Genomes Consortium"/>
            <person name="Clark A.G."/>
            <person name="Eisen M.B."/>
            <person name="Smith D.R."/>
            <person name="Bergman C.M."/>
            <person name="Oliver B."/>
            <person name="Markow T.A."/>
            <person name="Kaufman T.C."/>
            <person name="Kellis M."/>
            <person name="Gelbart W."/>
            <person name="Iyer V.N."/>
            <person name="Pollard D.A."/>
            <person name="Sackton T.B."/>
            <person name="Larracuente A.M."/>
            <person name="Singh N.D."/>
            <person name="Abad J.P."/>
            <person name="Abt D.N."/>
            <person name="Adryan B."/>
            <person name="Aguade M."/>
            <person name="Akashi H."/>
            <person name="Anderson W.W."/>
            <person name="Aquadro C.F."/>
            <person name="Ardell D.H."/>
            <person name="Arguello R."/>
            <person name="Artieri C.G."/>
            <person name="Barbash D.A."/>
            <person name="Barker D."/>
            <person name="Barsanti P."/>
            <person name="Batterham P."/>
            <person name="Batzoglou S."/>
            <person name="Begun D."/>
            <person name="Bhutkar A."/>
            <person name="Blanco E."/>
            <person name="Bosak S.A."/>
            <person name="Bradley R.K."/>
            <person name="Brand A.D."/>
            <person name="Brent M.R."/>
            <person name="Brooks A.N."/>
            <person name="Brown R.H."/>
            <person name="Butlin R.K."/>
            <person name="Caggese C."/>
            <person name="Calvi B.R."/>
            <person name="Bernardo de Carvalho A."/>
            <person name="Caspi A."/>
            <person name="Castrezana S."/>
            <person name="Celniker S.E."/>
            <person name="Chang J.L."/>
            <person name="Chapple C."/>
            <person name="Chatterji S."/>
            <person name="Chinwalla A."/>
            <person name="Civetta A."/>
            <person name="Clifton S.W."/>
            <person name="Comeron J.M."/>
            <person name="Costello J.C."/>
            <person name="Coyne J.A."/>
            <person name="Daub J."/>
            <person name="David R.G."/>
            <person name="Delcher A.L."/>
            <person name="Delehaunty K."/>
            <person name="Do C.B."/>
            <person name="Ebling H."/>
            <person name="Edwards K."/>
            <person name="Eickbush T."/>
            <person name="Evans J.D."/>
            <person name="Filipski A."/>
            <person name="Findeiss S."/>
            <person name="Freyhult E."/>
            <person name="Fulton L."/>
            <person name="Fulton R."/>
            <person name="Garcia A.C."/>
            <person name="Gardiner A."/>
            <person name="Garfield D.A."/>
            <person name="Garvin B.E."/>
            <person name="Gibson G."/>
            <person name="Gilbert D."/>
            <person name="Gnerre S."/>
            <person name="Godfrey J."/>
            <person name="Good R."/>
            <person name="Gotea V."/>
            <person name="Gravely B."/>
            <person name="Greenberg A.J."/>
            <person name="Griffiths-Jones S."/>
            <person name="Gross S."/>
            <person name="Guigo R."/>
            <person name="Gustafson E.A."/>
            <person name="Haerty W."/>
            <person name="Hahn M.W."/>
            <person name="Halligan D.L."/>
            <person name="Halpern A.L."/>
            <person name="Halter G.M."/>
            <person name="Han M.V."/>
            <person name="Heger A."/>
            <person name="Hillier L."/>
            <person name="Hinrichs A.S."/>
            <person name="Holmes I."/>
            <person name="Hoskins R.A."/>
            <person name="Hubisz M.J."/>
            <person name="Hultmark D."/>
            <person name="Huntley M.A."/>
            <person name="Jaffe D.B."/>
            <person name="Jagadeeshan S."/>
            <person name="Jeck W.R."/>
            <person name="Johnson J."/>
            <person name="Jones C.D."/>
            <person name="Jordan W.C."/>
            <person name="Karpen G.H."/>
            <person name="Kataoka E."/>
            <person name="Keightley P.D."/>
            <person name="Kheradpour P."/>
            <person name="Kirkness E.F."/>
            <person name="Koerich L.B."/>
            <person name="Kristiansen K."/>
            <person name="Kudrna D."/>
            <person name="Kulathinal R.J."/>
            <person name="Kumar S."/>
            <person name="Kwok R."/>
            <person name="Lander E."/>
            <person name="Langley C.H."/>
            <person name="Lapoint R."/>
            <person name="Lazzaro B.P."/>
            <person name="Lee S.J."/>
            <person name="Levesque L."/>
            <person name="Li R."/>
            <person name="Lin C.F."/>
            <person name="Lin M.F."/>
            <person name="Lindblad-Toh K."/>
            <person name="Llopart A."/>
            <person name="Long M."/>
            <person name="Low L."/>
            <person name="Lozovsky E."/>
            <person name="Lu J."/>
            <person name="Luo M."/>
            <person name="Machado C.A."/>
            <person name="Makalowski W."/>
            <person name="Marzo M."/>
            <person name="Matsuda M."/>
            <person name="Matzkin L."/>
            <person name="McAllister B."/>
            <person name="McBride C.S."/>
            <person name="McKernan B."/>
            <person name="McKernan K."/>
            <person name="Mendez-Lago M."/>
            <person name="Minx P."/>
            <person name="Mollenhauer M.U."/>
            <person name="Montooth K."/>
            <person name="Mount S.M."/>
            <person name="Mu X."/>
            <person name="Myers E."/>
            <person name="Negre B."/>
            <person name="Newfeld S."/>
            <person name="Nielsen R."/>
            <person name="Noor M.A."/>
            <person name="O'Grady P."/>
            <person name="Pachter L."/>
            <person name="Papaceit M."/>
            <person name="Parisi M.J."/>
            <person name="Parisi M."/>
            <person name="Parts L."/>
            <person name="Pedersen J.S."/>
            <person name="Pesole G."/>
            <person name="Phillippy A.M."/>
            <person name="Ponting C.P."/>
            <person name="Pop M."/>
            <person name="Porcelli D."/>
            <person name="Powell J.R."/>
            <person name="Prohaska S."/>
            <person name="Pruitt K."/>
            <person name="Puig M."/>
            <person name="Quesneville H."/>
            <person name="Ram K.R."/>
            <person name="Rand D."/>
            <person name="Rasmussen M.D."/>
            <person name="Reed L.K."/>
            <person name="Reenan R."/>
            <person name="Reily A."/>
            <person name="Remington K.A."/>
            <person name="Rieger T.T."/>
            <person name="Ritchie M.G."/>
            <person name="Robin C."/>
            <person name="Rogers Y.H."/>
            <person name="Rohde C."/>
            <person name="Rozas J."/>
            <person name="Rubenfield M.J."/>
            <person name="Ruiz A."/>
            <person name="Russo S."/>
            <person name="Salzberg S.L."/>
            <person name="Sanchez-Gracia A."/>
            <person name="Saranga D.J."/>
            <person name="Sato H."/>
            <person name="Schaeffer S.W."/>
            <person name="Schatz M.C."/>
            <person name="Schlenke T."/>
            <person name="Schwartz R."/>
            <person name="Segarra C."/>
            <person name="Singh R.S."/>
            <person name="Sirot L."/>
            <person name="Sirota M."/>
            <person name="Sisneros N.B."/>
            <person name="Smith C.D."/>
            <person name="Smith T.F."/>
            <person name="Spieth J."/>
            <person name="Stage D.E."/>
            <person name="Stark A."/>
            <person name="Stephan W."/>
            <person name="Strausberg R.L."/>
            <person name="Strempel S."/>
            <person name="Sturgill D."/>
            <person name="Sutton G."/>
            <person name="Sutton G.G."/>
            <person name="Tao W."/>
            <person name="Teichmann S."/>
            <person name="Tobari Y.N."/>
            <person name="Tomimura Y."/>
            <person name="Tsolas J.M."/>
            <person name="Valente V.L."/>
            <person name="Venter E."/>
            <person name="Venter J.C."/>
            <person name="Vicario S."/>
            <person name="Vieira F.G."/>
            <person name="Vilella A.J."/>
            <person name="Villasante A."/>
            <person name="Walenz B."/>
            <person name="Wang J."/>
            <person name="Wasserman M."/>
            <person name="Watts T."/>
            <person name="Wilson D."/>
            <person name="Wilson R.K."/>
            <person name="Wing R.A."/>
            <person name="Wolfner M.F."/>
            <person name="Wong A."/>
            <person name="Wong G.K."/>
            <person name="Wu C.I."/>
            <person name="Wu G."/>
            <person name="Yamamoto D."/>
            <person name="Yang H.P."/>
            <person name="Yang S.P."/>
            <person name="Yorke J.A."/>
            <person name="Yoshida K."/>
            <person name="Zdobnov E."/>
            <person name="Zhang P."/>
            <person name="Zhang Y."/>
            <person name="Zimin A.V."/>
            <person name="Baldwin J."/>
            <person name="Abdouelleil A."/>
            <person name="Abdulkadir J."/>
            <person name="Abebe A."/>
            <person name="Abera B."/>
            <person name="Abreu J."/>
            <person name="Acer S.C."/>
            <person name="Aftuck L."/>
            <person name="Alexander A."/>
            <person name="An P."/>
            <person name="Anderson E."/>
            <person name="Anderson S."/>
            <person name="Arachi H."/>
            <person name="Azer M."/>
            <person name="Bachantsang P."/>
            <person name="Barry A."/>
            <person name="Bayul T."/>
            <person name="Berlin A."/>
            <person name="Bessette D."/>
            <person name="Bloom T."/>
            <person name="Blye J."/>
            <person name="Boguslavskiy L."/>
            <person name="Bonnet C."/>
            <person name="Boukhgalter B."/>
            <person name="Bourzgui I."/>
            <person name="Brown A."/>
            <person name="Cahill P."/>
            <person name="Channer S."/>
            <person name="Cheshatsang Y."/>
            <person name="Chuda L."/>
            <person name="Citroen M."/>
            <person name="Collymore A."/>
            <person name="Cooke P."/>
            <person name="Costello M."/>
            <person name="D'Aco K."/>
            <person name="Daza R."/>
            <person name="De Haan G."/>
            <person name="DeGray S."/>
            <person name="DeMaso C."/>
            <person name="Dhargay N."/>
            <person name="Dooley K."/>
            <person name="Dooley E."/>
            <person name="Doricent M."/>
            <person name="Dorje P."/>
            <person name="Dorjee K."/>
            <person name="Dupes A."/>
            <person name="Elong R."/>
            <person name="Falk J."/>
            <person name="Farina A."/>
            <person name="Faro S."/>
            <person name="Ferguson D."/>
            <person name="Fisher S."/>
            <person name="Foley C.D."/>
            <person name="Franke A."/>
            <person name="Friedrich D."/>
            <person name="Gadbois L."/>
            <person name="Gearin G."/>
            <person name="Gearin C.R."/>
            <person name="Giannoukos G."/>
            <person name="Goode T."/>
            <person name="Graham J."/>
            <person name="Grandbois E."/>
            <person name="Grewal S."/>
            <person name="Gyaltsen K."/>
            <person name="Hafez N."/>
            <person name="Hagos B."/>
            <person name="Hall J."/>
            <person name="Henson C."/>
            <person name="Hollinger A."/>
            <person name="Honan T."/>
            <person name="Huard M.D."/>
            <person name="Hughes L."/>
            <person name="Hurhula B."/>
            <person name="Husby M.E."/>
            <person name="Kamat A."/>
            <person name="Kanga B."/>
            <person name="Kashin S."/>
            <person name="Khazanovich D."/>
            <person name="Kisner P."/>
            <person name="Lance K."/>
            <person name="Lara M."/>
            <person name="Lee W."/>
            <person name="Lennon N."/>
            <person name="Letendre F."/>
            <person name="LeVine R."/>
            <person name="Lipovsky A."/>
            <person name="Liu X."/>
            <person name="Liu J."/>
            <person name="Liu S."/>
            <person name="Lokyitsang T."/>
            <person name="Lokyitsang Y."/>
            <person name="Lubonja R."/>
            <person name="Lui A."/>
            <person name="MacDonald P."/>
            <person name="Magnisalis V."/>
            <person name="Maru K."/>
            <person name="Matthews C."/>
            <person name="McCusker W."/>
            <person name="McDonough S."/>
            <person name="Mehta T."/>
            <person name="Meldrim J."/>
            <person name="Meneus L."/>
            <person name="Mihai O."/>
            <person name="Mihalev A."/>
            <person name="Mihova T."/>
            <person name="Mittelman R."/>
            <person name="Mlenga V."/>
            <person name="Montmayeur A."/>
            <person name="Mulrain L."/>
            <person name="Navidi A."/>
            <person name="Naylor J."/>
            <person name="Negash T."/>
            <person name="Nguyen T."/>
            <person name="Nguyen N."/>
            <person name="Nicol R."/>
            <person name="Norbu C."/>
            <person name="Norbu N."/>
            <person name="Novod N."/>
            <person name="O'Neill B."/>
            <person name="Osman S."/>
            <person name="Markiewicz E."/>
            <person name="Oyono O.L."/>
            <person name="Patti C."/>
            <person name="Phunkhang P."/>
            <person name="Pierre F."/>
            <person name="Priest M."/>
            <person name="Raghuraman S."/>
            <person name="Rege F."/>
            <person name="Reyes R."/>
            <person name="Rise C."/>
            <person name="Rogov P."/>
            <person name="Ross K."/>
            <person name="Ryan E."/>
            <person name="Settipalli S."/>
            <person name="Shea T."/>
            <person name="Sherpa N."/>
            <person name="Shi L."/>
            <person name="Shih D."/>
            <person name="Sparrow T."/>
            <person name="Spaulding J."/>
            <person name="Stalker J."/>
            <person name="Stange-Thomann N."/>
            <person name="Stavropoulos S."/>
            <person name="Stone C."/>
            <person name="Strader C."/>
            <person name="Tesfaye S."/>
            <person name="Thomson T."/>
            <person name="Thoulutsang Y."/>
            <person name="Thoulutsang D."/>
            <person name="Topham K."/>
            <person name="Topping I."/>
            <person name="Tsamla T."/>
            <person name="Vassiliev H."/>
            <person name="Vo A."/>
            <person name="Wangchuk T."/>
            <person name="Wangdi T."/>
            <person name="Weiand M."/>
            <person name="Wilkinson J."/>
            <person name="Wilson A."/>
            <person name="Yadav S."/>
            <person name="Young G."/>
            <person name="Yu Q."/>
            <person name="Zembek L."/>
            <person name="Zhong D."/>
            <person name="Zimmer A."/>
            <person name="Zwirko Z."/>
            <person name="Jaffe D.B."/>
            <person name="Alvarez P."/>
            <person name="Brockman W."/>
            <person name="Butler J."/>
            <person name="Chin C."/>
            <person name="Gnerre S."/>
            <person name="Grabherr M."/>
            <person name="Kleber M."/>
            <person name="Mauceli E."/>
            <person name="MacCallum I."/>
        </authorList>
    </citation>
    <scope>NUCLEOTIDE SEQUENCE [LARGE SCALE GENOMIC DNA]</scope>
    <source>
        <strain evidence="26">Tucson 15081-1352.22</strain>
    </source>
</reference>
<feature type="domain" description="Glycosyl transferase 64" evidence="24">
    <location>
        <begin position="730"/>
        <end position="972"/>
    </location>
</feature>
<evidence type="ECO:0000256" key="17">
    <source>
        <dbReference type="ARBA" id="ARBA00023211"/>
    </source>
</evidence>
<dbReference type="GO" id="GO:0015012">
    <property type="term" value="P:heparan sulfate proteoglycan biosynthetic process"/>
    <property type="evidence" value="ECO:0007669"/>
    <property type="project" value="EnsemblMetazoa"/>
</dbReference>
<evidence type="ECO:0000256" key="7">
    <source>
        <dbReference type="ARBA" id="ARBA00022679"/>
    </source>
</evidence>
<comment type="subcellular location">
    <subcellularLocation>
        <location evidence="3">Endoplasmic reticulum membrane</location>
        <topology evidence="3">Single-pass type II membrane protein</topology>
    </subcellularLocation>
    <subcellularLocation>
        <location evidence="2">Golgi apparatus</location>
    </subcellularLocation>
</comment>
<evidence type="ECO:0000256" key="3">
    <source>
        <dbReference type="ARBA" id="ARBA00004648"/>
    </source>
</evidence>
<name>B4KU72_DROMO</name>
<evidence type="ECO:0000256" key="2">
    <source>
        <dbReference type="ARBA" id="ARBA00004555"/>
    </source>
</evidence>
<evidence type="ECO:0000256" key="22">
    <source>
        <dbReference type="SAM" id="Phobius"/>
    </source>
</evidence>
<evidence type="ECO:0000256" key="14">
    <source>
        <dbReference type="ARBA" id="ARBA00023136"/>
    </source>
</evidence>
<dbReference type="FunFam" id="3.90.550.10:FF:000033">
    <property type="entry name" value="Exostosin-like glycosyltransferase 3"/>
    <property type="match status" value="1"/>
</dbReference>
<organism evidence="25 26">
    <name type="scientific">Drosophila mojavensis</name>
    <name type="common">Fruit fly</name>
    <dbReference type="NCBI Taxonomy" id="7230"/>
    <lineage>
        <taxon>Eukaryota</taxon>
        <taxon>Metazoa</taxon>
        <taxon>Ecdysozoa</taxon>
        <taxon>Arthropoda</taxon>
        <taxon>Hexapoda</taxon>
        <taxon>Insecta</taxon>
        <taxon>Pterygota</taxon>
        <taxon>Neoptera</taxon>
        <taxon>Endopterygota</taxon>
        <taxon>Diptera</taxon>
        <taxon>Brachycera</taxon>
        <taxon>Muscomorpha</taxon>
        <taxon>Ephydroidea</taxon>
        <taxon>Drosophilidae</taxon>
        <taxon>Drosophila</taxon>
    </lineage>
</organism>
<feature type="region of interest" description="Disordered" evidence="21">
    <location>
        <begin position="631"/>
        <end position="650"/>
    </location>
</feature>
<keyword evidence="7" id="KW-0808">Transferase</keyword>
<dbReference type="GO" id="GO:0005789">
    <property type="term" value="C:endoplasmic reticulum membrane"/>
    <property type="evidence" value="ECO:0007669"/>
    <property type="project" value="UniProtKB-SubCell"/>
</dbReference>
<evidence type="ECO:0000256" key="19">
    <source>
        <dbReference type="ARBA" id="ARBA00066812"/>
    </source>
</evidence>